<gene>
    <name evidence="5" type="ORF">JF922_02070</name>
</gene>
<name>A0A934JW28_9BACT</name>
<evidence type="ECO:0000256" key="1">
    <source>
        <dbReference type="ARBA" id="ARBA00022603"/>
    </source>
</evidence>
<accession>A0A934JW28</accession>
<evidence type="ECO:0000259" key="4">
    <source>
        <dbReference type="Pfam" id="PF13649"/>
    </source>
</evidence>
<dbReference type="GO" id="GO:0032259">
    <property type="term" value="P:methylation"/>
    <property type="evidence" value="ECO:0007669"/>
    <property type="project" value="UniProtKB-KW"/>
</dbReference>
<feature type="domain" description="Methyltransferase" evidence="4">
    <location>
        <begin position="53"/>
        <end position="147"/>
    </location>
</feature>
<evidence type="ECO:0000256" key="3">
    <source>
        <dbReference type="ARBA" id="ARBA00022691"/>
    </source>
</evidence>
<keyword evidence="6" id="KW-1185">Reference proteome</keyword>
<proteinExistence type="predicted"/>
<dbReference type="PANTHER" id="PTHR43464">
    <property type="entry name" value="METHYLTRANSFERASE"/>
    <property type="match status" value="1"/>
</dbReference>
<reference evidence="5" key="1">
    <citation type="submission" date="2020-10" db="EMBL/GenBank/DDBJ databases">
        <title>Ca. Dormibacterota MAGs.</title>
        <authorList>
            <person name="Montgomery K."/>
        </authorList>
    </citation>
    <scope>NUCLEOTIDE SEQUENCE [LARGE SCALE GENOMIC DNA]</scope>
    <source>
        <strain evidence="5">SC8812_S17_10</strain>
    </source>
</reference>
<keyword evidence="3" id="KW-0949">S-adenosyl-L-methionine</keyword>
<protein>
    <submittedName>
        <fullName evidence="5">Class I SAM-dependent methyltransferase</fullName>
    </submittedName>
</protein>
<sequence length="209" mass="22816">MFAHGWRPLTHNWPQPMADQFEGMYASMPPWDIGRPQPALAELAERGELKGRVLDAGCGTGEHALMAAGLGLVATGIDGAPTAIAIAERKARDRGLAVRFLVGSVLDLGSLGEQFDTVIDSGLFHVFDDEDRRRYVESLEAAITPGGRYFLLCFSDRHPGRQGPRRVTEAEIRGSFAQGWSVDALEPAMFELNDPRGAQAWRAGITRNV</sequence>
<dbReference type="Proteomes" id="UP000612893">
    <property type="component" value="Unassembled WGS sequence"/>
</dbReference>
<comment type="caution">
    <text evidence="5">The sequence shown here is derived from an EMBL/GenBank/DDBJ whole genome shotgun (WGS) entry which is preliminary data.</text>
</comment>
<dbReference type="EMBL" id="JAEKNR010000026">
    <property type="protein sequence ID" value="MBJ7596861.1"/>
    <property type="molecule type" value="Genomic_DNA"/>
</dbReference>
<evidence type="ECO:0000313" key="5">
    <source>
        <dbReference type="EMBL" id="MBJ7596861.1"/>
    </source>
</evidence>
<dbReference type="GO" id="GO:0008168">
    <property type="term" value="F:methyltransferase activity"/>
    <property type="evidence" value="ECO:0007669"/>
    <property type="project" value="UniProtKB-KW"/>
</dbReference>
<dbReference type="InterPro" id="IPR041698">
    <property type="entry name" value="Methyltransf_25"/>
</dbReference>
<dbReference type="Pfam" id="PF13649">
    <property type="entry name" value="Methyltransf_25"/>
    <property type="match status" value="1"/>
</dbReference>
<evidence type="ECO:0000256" key="2">
    <source>
        <dbReference type="ARBA" id="ARBA00022679"/>
    </source>
</evidence>
<dbReference type="Gene3D" id="3.40.50.150">
    <property type="entry name" value="Vaccinia Virus protein VP39"/>
    <property type="match status" value="1"/>
</dbReference>
<keyword evidence="2" id="KW-0808">Transferase</keyword>
<dbReference type="InterPro" id="IPR029063">
    <property type="entry name" value="SAM-dependent_MTases_sf"/>
</dbReference>
<dbReference type="PANTHER" id="PTHR43464:SF19">
    <property type="entry name" value="UBIQUINONE BIOSYNTHESIS O-METHYLTRANSFERASE, MITOCHONDRIAL"/>
    <property type="match status" value="1"/>
</dbReference>
<dbReference type="AlphaFoldDB" id="A0A934JW28"/>
<dbReference type="CDD" id="cd02440">
    <property type="entry name" value="AdoMet_MTases"/>
    <property type="match status" value="1"/>
</dbReference>
<dbReference type="SUPFAM" id="SSF53335">
    <property type="entry name" value="S-adenosyl-L-methionine-dependent methyltransferases"/>
    <property type="match status" value="1"/>
</dbReference>
<evidence type="ECO:0000313" key="6">
    <source>
        <dbReference type="Proteomes" id="UP000612893"/>
    </source>
</evidence>
<keyword evidence="1 5" id="KW-0489">Methyltransferase</keyword>
<organism evidence="5 6">
    <name type="scientific">Candidatus Nephthysia bennettiae</name>
    <dbReference type="NCBI Taxonomy" id="3127016"/>
    <lineage>
        <taxon>Bacteria</taxon>
        <taxon>Bacillati</taxon>
        <taxon>Candidatus Dormiibacterota</taxon>
        <taxon>Candidatus Dormibacteria</taxon>
        <taxon>Candidatus Dormibacterales</taxon>
        <taxon>Candidatus Dormibacteraceae</taxon>
        <taxon>Candidatus Nephthysia</taxon>
    </lineage>
</organism>